<evidence type="ECO:0000256" key="3">
    <source>
        <dbReference type="ARBA" id="ARBA00022980"/>
    </source>
</evidence>
<sequence length="143" mass="15543">MNHTTRIHIQGLMATGSKNVVRRTFAAAAAGKAKKGGGGGGGDGPKGSSLRKEIKSTTVVGANTLKDGSDPKISTDSSDYPDWLCRLLHNRPALSELSRKNVENDDLKRFVKLNTRVQIKENNSSRPRTDLLPYMLLLSYCCV</sequence>
<gene>
    <name evidence="10" type="primary">LOC108862310</name>
</gene>
<comment type="similarity">
    <text evidence="6">Belongs to the mitochondrion-specific ribosomal protein mL54 family.</text>
</comment>
<dbReference type="Proteomes" id="UP000504610">
    <property type="component" value="Chromosome 5"/>
</dbReference>
<feature type="compositionally biased region" description="Gly residues" evidence="8">
    <location>
        <begin position="36"/>
        <end position="45"/>
    </location>
</feature>
<keyword evidence="4" id="KW-0496">Mitochondrion</keyword>
<dbReference type="GO" id="GO:0005762">
    <property type="term" value="C:mitochondrial large ribosomal subunit"/>
    <property type="evidence" value="ECO:0007669"/>
    <property type="project" value="TreeGrafter"/>
</dbReference>
<accession>A0A6J0P5N8</accession>
<dbReference type="RefSeq" id="XP_018491901.2">
    <property type="nucleotide sequence ID" value="XM_018636399.2"/>
</dbReference>
<reference evidence="9" key="1">
    <citation type="journal article" date="2019" name="Database">
        <title>The radish genome database (RadishGD): an integrated information resource for radish genomics.</title>
        <authorList>
            <person name="Yu H.J."/>
            <person name="Baek S."/>
            <person name="Lee Y.J."/>
            <person name="Cho A."/>
            <person name="Mun J.H."/>
        </authorList>
    </citation>
    <scope>NUCLEOTIDE SEQUENCE [LARGE SCALE GENOMIC DNA]</scope>
    <source>
        <strain evidence="9">cv. WK10039</strain>
    </source>
</reference>
<evidence type="ECO:0000256" key="5">
    <source>
        <dbReference type="ARBA" id="ARBA00023274"/>
    </source>
</evidence>
<dbReference type="InterPro" id="IPR013870">
    <property type="entry name" value="Ribosomal_mL54"/>
</dbReference>
<evidence type="ECO:0000256" key="4">
    <source>
        <dbReference type="ARBA" id="ARBA00023128"/>
    </source>
</evidence>
<dbReference type="Pfam" id="PF08561">
    <property type="entry name" value="Ribosomal_L37"/>
    <property type="match status" value="1"/>
</dbReference>
<evidence type="ECO:0000256" key="8">
    <source>
        <dbReference type="SAM" id="MobiDB-lite"/>
    </source>
</evidence>
<keyword evidence="9" id="KW-1185">Reference proteome</keyword>
<dbReference type="GeneID" id="108862310"/>
<name>A0A6J0P5N8_RAPSA</name>
<keyword evidence="2" id="KW-0809">Transit peptide</keyword>
<dbReference type="OrthoDB" id="10252718at2759"/>
<evidence type="ECO:0000313" key="10">
    <source>
        <dbReference type="RefSeq" id="XP_018491901.2"/>
    </source>
</evidence>
<reference evidence="10" key="2">
    <citation type="submission" date="2025-08" db="UniProtKB">
        <authorList>
            <consortium name="RefSeq"/>
        </authorList>
    </citation>
    <scope>IDENTIFICATION</scope>
    <source>
        <tissue evidence="10">Leaf</tissue>
    </source>
</reference>
<evidence type="ECO:0000256" key="2">
    <source>
        <dbReference type="ARBA" id="ARBA00022946"/>
    </source>
</evidence>
<dbReference type="PANTHER" id="PTHR28595">
    <property type="entry name" value="39S RIBOSOMAL PROTEIN L54, MITOCHONDRIAL"/>
    <property type="match status" value="1"/>
</dbReference>
<dbReference type="GO" id="GO:0003735">
    <property type="term" value="F:structural constituent of ribosome"/>
    <property type="evidence" value="ECO:0007669"/>
    <property type="project" value="TreeGrafter"/>
</dbReference>
<keyword evidence="5" id="KW-0687">Ribonucleoprotein</keyword>
<evidence type="ECO:0000256" key="7">
    <source>
        <dbReference type="ARBA" id="ARBA00035179"/>
    </source>
</evidence>
<evidence type="ECO:0000256" key="1">
    <source>
        <dbReference type="ARBA" id="ARBA00004173"/>
    </source>
</evidence>
<dbReference type="PANTHER" id="PTHR28595:SF1">
    <property type="entry name" value="LARGE RIBOSOMAL SUBUNIT PROTEIN ML54"/>
    <property type="match status" value="1"/>
</dbReference>
<proteinExistence type="inferred from homology"/>
<dbReference type="AlphaFoldDB" id="A0A6J0P5N8"/>
<feature type="region of interest" description="Disordered" evidence="8">
    <location>
        <begin position="29"/>
        <end position="52"/>
    </location>
</feature>
<organism evidence="9 10">
    <name type="scientific">Raphanus sativus</name>
    <name type="common">Radish</name>
    <name type="synonym">Raphanus raphanistrum var. sativus</name>
    <dbReference type="NCBI Taxonomy" id="3726"/>
    <lineage>
        <taxon>Eukaryota</taxon>
        <taxon>Viridiplantae</taxon>
        <taxon>Streptophyta</taxon>
        <taxon>Embryophyta</taxon>
        <taxon>Tracheophyta</taxon>
        <taxon>Spermatophyta</taxon>
        <taxon>Magnoliopsida</taxon>
        <taxon>eudicotyledons</taxon>
        <taxon>Gunneridae</taxon>
        <taxon>Pentapetalae</taxon>
        <taxon>rosids</taxon>
        <taxon>malvids</taxon>
        <taxon>Brassicales</taxon>
        <taxon>Brassicaceae</taxon>
        <taxon>Brassiceae</taxon>
        <taxon>Raphanus</taxon>
    </lineage>
</organism>
<keyword evidence="3" id="KW-0689">Ribosomal protein</keyword>
<evidence type="ECO:0000313" key="9">
    <source>
        <dbReference type="Proteomes" id="UP000504610"/>
    </source>
</evidence>
<evidence type="ECO:0000256" key="6">
    <source>
        <dbReference type="ARBA" id="ARBA00033752"/>
    </source>
</evidence>
<dbReference type="KEGG" id="rsz:108862310"/>
<comment type="subcellular location">
    <subcellularLocation>
        <location evidence="1">Mitochondrion</location>
    </subcellularLocation>
</comment>
<protein>
    <recommendedName>
        <fullName evidence="7">Large ribosomal subunit protein mL54</fullName>
    </recommendedName>
</protein>